<name>A0A9P3BWM7_ASPVI</name>
<dbReference type="AlphaFoldDB" id="A0A9P3BWM7"/>
<dbReference type="GO" id="GO:0071949">
    <property type="term" value="F:FAD binding"/>
    <property type="evidence" value="ECO:0007669"/>
    <property type="project" value="InterPro"/>
</dbReference>
<evidence type="ECO:0000259" key="4">
    <source>
        <dbReference type="Pfam" id="PF01494"/>
    </source>
</evidence>
<evidence type="ECO:0000256" key="3">
    <source>
        <dbReference type="ARBA" id="ARBA00023002"/>
    </source>
</evidence>
<dbReference type="GeneID" id="66933993"/>
<gene>
    <name evidence="5" type="ORF">Aspvir_006011</name>
</gene>
<comment type="caution">
    <text evidence="5">The sequence shown here is derived from an EMBL/GenBank/DDBJ whole genome shotgun (WGS) entry which is preliminary data.</text>
</comment>
<accession>A0A9P3BWM7</accession>
<keyword evidence="3" id="KW-0560">Oxidoreductase</keyword>
<sequence length="111" mass="12229">MELLHYEHNQDMPEGPLTAYTKNNASGAIEPWLTKYISGCDGARSATRQATGIQSSSQGGQDVSAVADVYVDTDLPDYRRRCAIRTPDGGCMLIPHKDEGLRIFLQVDEKN</sequence>
<dbReference type="InterPro" id="IPR002938">
    <property type="entry name" value="FAD-bd"/>
</dbReference>
<keyword evidence="6" id="KW-1185">Reference proteome</keyword>
<dbReference type="RefSeq" id="XP_043125154.1">
    <property type="nucleotide sequence ID" value="XM_043269219.1"/>
</dbReference>
<dbReference type="InterPro" id="IPR036188">
    <property type="entry name" value="FAD/NAD-bd_sf"/>
</dbReference>
<keyword evidence="2" id="KW-0274">FAD</keyword>
<evidence type="ECO:0000256" key="2">
    <source>
        <dbReference type="ARBA" id="ARBA00022827"/>
    </source>
</evidence>
<evidence type="ECO:0000313" key="6">
    <source>
        <dbReference type="Proteomes" id="UP000710440"/>
    </source>
</evidence>
<dbReference type="Pfam" id="PF01494">
    <property type="entry name" value="FAD_binding_3"/>
    <property type="match status" value="1"/>
</dbReference>
<dbReference type="GO" id="GO:0016491">
    <property type="term" value="F:oxidoreductase activity"/>
    <property type="evidence" value="ECO:0007669"/>
    <property type="project" value="UniProtKB-KW"/>
</dbReference>
<dbReference type="Proteomes" id="UP000710440">
    <property type="component" value="Unassembled WGS sequence"/>
</dbReference>
<dbReference type="SUPFAM" id="SSF54373">
    <property type="entry name" value="FAD-linked reductases, C-terminal domain"/>
    <property type="match status" value="1"/>
</dbReference>
<feature type="domain" description="FAD-binding" evidence="4">
    <location>
        <begin position="17"/>
        <end position="102"/>
    </location>
</feature>
<dbReference type="Gene3D" id="3.30.9.10">
    <property type="entry name" value="D-Amino Acid Oxidase, subunit A, domain 2"/>
    <property type="match status" value="1"/>
</dbReference>
<proteinExistence type="predicted"/>
<reference evidence="5 6" key="1">
    <citation type="submission" date="2021-02" db="EMBL/GenBank/DDBJ databases">
        <title>Pan-genome distribution and transcriptional activeness of fungal secondary metabolism genes in Aspergillus section Fumigati.</title>
        <authorList>
            <person name="Takahashi H."/>
            <person name="Umemura M."/>
            <person name="Ninomiya A."/>
            <person name="Kusuya Y."/>
            <person name="Urayama S."/>
            <person name="Shimizu M."/>
            <person name="Watanabe A."/>
            <person name="Kamei K."/>
            <person name="Yaguchi T."/>
            <person name="Hagiwara D."/>
        </authorList>
    </citation>
    <scope>NUCLEOTIDE SEQUENCE [LARGE SCALE GENOMIC DNA]</scope>
    <source>
        <strain evidence="5 6">IFM 47045</strain>
    </source>
</reference>
<dbReference type="Gene3D" id="3.50.50.60">
    <property type="entry name" value="FAD/NAD(P)-binding domain"/>
    <property type="match status" value="1"/>
</dbReference>
<dbReference type="OrthoDB" id="1716816at2759"/>
<evidence type="ECO:0000256" key="1">
    <source>
        <dbReference type="ARBA" id="ARBA00022630"/>
    </source>
</evidence>
<keyword evidence="1" id="KW-0285">Flavoprotein</keyword>
<dbReference type="EMBL" id="BOPL01000004">
    <property type="protein sequence ID" value="GIK01968.1"/>
    <property type="molecule type" value="Genomic_DNA"/>
</dbReference>
<protein>
    <recommendedName>
        <fullName evidence="4">FAD-binding domain-containing protein</fullName>
    </recommendedName>
</protein>
<organism evidence="5 6">
    <name type="scientific">Aspergillus viridinutans</name>
    <dbReference type="NCBI Taxonomy" id="75553"/>
    <lineage>
        <taxon>Eukaryota</taxon>
        <taxon>Fungi</taxon>
        <taxon>Dikarya</taxon>
        <taxon>Ascomycota</taxon>
        <taxon>Pezizomycotina</taxon>
        <taxon>Eurotiomycetes</taxon>
        <taxon>Eurotiomycetidae</taxon>
        <taxon>Eurotiales</taxon>
        <taxon>Aspergillaceae</taxon>
        <taxon>Aspergillus</taxon>
        <taxon>Aspergillus subgen. Fumigati</taxon>
    </lineage>
</organism>
<evidence type="ECO:0000313" key="5">
    <source>
        <dbReference type="EMBL" id="GIK01968.1"/>
    </source>
</evidence>